<dbReference type="STRING" id="703135.A0A2A9N6J4"/>
<evidence type="ECO:0000259" key="1">
    <source>
        <dbReference type="Pfam" id="PF17667"/>
    </source>
</evidence>
<reference evidence="2 3" key="1">
    <citation type="submission" date="2014-02" db="EMBL/GenBank/DDBJ databases">
        <title>Transposable element dynamics among asymbiotic and ectomycorrhizal Amanita fungi.</title>
        <authorList>
            <consortium name="DOE Joint Genome Institute"/>
            <person name="Hess J."/>
            <person name="Skrede I."/>
            <person name="Wolfe B."/>
            <person name="LaButti K."/>
            <person name="Ohm R.A."/>
            <person name="Grigoriev I.V."/>
            <person name="Pringle A."/>
        </authorList>
    </citation>
    <scope>NUCLEOTIDE SEQUENCE [LARGE SCALE GENOMIC DNA]</scope>
    <source>
        <strain evidence="2 3">SKay4041</strain>
    </source>
</reference>
<dbReference type="EMBL" id="KZ302309">
    <property type="protein sequence ID" value="PFH45695.1"/>
    <property type="molecule type" value="Genomic_DNA"/>
</dbReference>
<evidence type="ECO:0000313" key="3">
    <source>
        <dbReference type="Proteomes" id="UP000242287"/>
    </source>
</evidence>
<dbReference type="OrthoDB" id="5584477at2759"/>
<name>A0A2A9N6J4_9AGAR</name>
<dbReference type="AlphaFoldDB" id="A0A2A9N6J4"/>
<sequence>MSWNTPEDARLIPLQSELSQIEVFHLTDARTTWELFESIAHAMLGWLTLYQEGDLHRDISIENFLRLKTPEQRNEGNPAKSEKKQAKRLKRLVRELRFKNECIAVIVDGGMRMRLKDCFESPDSGYGVHNVSKEFMSEAIYNDNEYGDGDYIPSPVDDLEPFIWVTLWAVVALTGQFTAEKHSLRQLVTSIRFFPLQVQEKYGEDPPVSLMLWEWHLWAFKGIGSAQRDFEENTASTALASA</sequence>
<dbReference type="Pfam" id="PF17667">
    <property type="entry name" value="Pkinase_fungal"/>
    <property type="match status" value="1"/>
</dbReference>
<dbReference type="InterPro" id="IPR040976">
    <property type="entry name" value="Pkinase_fungal"/>
</dbReference>
<evidence type="ECO:0000313" key="2">
    <source>
        <dbReference type="EMBL" id="PFH45695.1"/>
    </source>
</evidence>
<organism evidence="2 3">
    <name type="scientific">Amanita thiersii Skay4041</name>
    <dbReference type="NCBI Taxonomy" id="703135"/>
    <lineage>
        <taxon>Eukaryota</taxon>
        <taxon>Fungi</taxon>
        <taxon>Dikarya</taxon>
        <taxon>Basidiomycota</taxon>
        <taxon>Agaricomycotina</taxon>
        <taxon>Agaricomycetes</taxon>
        <taxon>Agaricomycetidae</taxon>
        <taxon>Agaricales</taxon>
        <taxon>Pluteineae</taxon>
        <taxon>Amanitaceae</taxon>
        <taxon>Amanita</taxon>
    </lineage>
</organism>
<proteinExistence type="predicted"/>
<protein>
    <recommendedName>
        <fullName evidence="1">Fungal-type protein kinase domain-containing protein</fullName>
    </recommendedName>
</protein>
<keyword evidence="3" id="KW-1185">Reference proteome</keyword>
<accession>A0A2A9N6J4</accession>
<feature type="domain" description="Fungal-type protein kinase" evidence="1">
    <location>
        <begin position="26"/>
        <end position="169"/>
    </location>
</feature>
<dbReference type="Proteomes" id="UP000242287">
    <property type="component" value="Unassembled WGS sequence"/>
</dbReference>
<gene>
    <name evidence="2" type="ORF">AMATHDRAFT_8791</name>
</gene>